<dbReference type="Proteomes" id="UP000316213">
    <property type="component" value="Unassembled WGS sequence"/>
</dbReference>
<accession>A0A5C5ZQD8</accession>
<proteinExistence type="predicted"/>
<keyword evidence="2" id="KW-1185">Reference proteome</keyword>
<reference evidence="1 2" key="1">
    <citation type="submission" date="2019-02" db="EMBL/GenBank/DDBJ databases">
        <title>Deep-cultivation of Planctomycetes and their phenomic and genomic characterization uncovers novel biology.</title>
        <authorList>
            <person name="Wiegand S."/>
            <person name="Jogler M."/>
            <person name="Boedeker C."/>
            <person name="Pinto D."/>
            <person name="Vollmers J."/>
            <person name="Rivas-Marin E."/>
            <person name="Kohn T."/>
            <person name="Peeters S.H."/>
            <person name="Heuer A."/>
            <person name="Rast P."/>
            <person name="Oberbeckmann S."/>
            <person name="Bunk B."/>
            <person name="Jeske O."/>
            <person name="Meyerdierks A."/>
            <person name="Storesund J.E."/>
            <person name="Kallscheuer N."/>
            <person name="Luecker S."/>
            <person name="Lage O.M."/>
            <person name="Pohl T."/>
            <person name="Merkel B.J."/>
            <person name="Hornburger P."/>
            <person name="Mueller R.-W."/>
            <person name="Bruemmer F."/>
            <person name="Labrenz M."/>
            <person name="Spormann A.M."/>
            <person name="Op Den Camp H."/>
            <person name="Overmann J."/>
            <person name="Amann R."/>
            <person name="Jetten M.S.M."/>
            <person name="Mascher T."/>
            <person name="Medema M.H."/>
            <person name="Devos D.P."/>
            <person name="Kaster A.-K."/>
            <person name="Ovreas L."/>
            <person name="Rohde M."/>
            <person name="Galperin M.Y."/>
            <person name="Jogler C."/>
        </authorList>
    </citation>
    <scope>NUCLEOTIDE SEQUENCE [LARGE SCALE GENOMIC DNA]</scope>
    <source>
        <strain evidence="1 2">Pla100</strain>
    </source>
</reference>
<comment type="caution">
    <text evidence="1">The sequence shown here is derived from an EMBL/GenBank/DDBJ whole genome shotgun (WGS) entry which is preliminary data.</text>
</comment>
<dbReference type="AlphaFoldDB" id="A0A5C5ZQD8"/>
<protein>
    <submittedName>
        <fullName evidence="1">Uncharacterized protein</fullName>
    </submittedName>
</protein>
<gene>
    <name evidence="1" type="ORF">Pla100_56320</name>
</gene>
<evidence type="ECO:0000313" key="1">
    <source>
        <dbReference type="EMBL" id="TWT89315.1"/>
    </source>
</evidence>
<sequence>MATTALTKAKKSRLTKQARFAGLLATGMSARAAGKAVGVAKSTANDWANDVDVIATRRSIEQNAVGRARSIISDNSPEAARRLADLAQSENQIVAGKAAVDLLKLAEKNEELDTVPLAYANQWIKRYQQAVETVFGDDAAGMAVFHQEIARLCDEGHMLATAAIDYEADDDVIDSPSPATKTKNGDE</sequence>
<dbReference type="EMBL" id="SJPM01000019">
    <property type="protein sequence ID" value="TWT89315.1"/>
    <property type="molecule type" value="Genomic_DNA"/>
</dbReference>
<evidence type="ECO:0000313" key="2">
    <source>
        <dbReference type="Proteomes" id="UP000316213"/>
    </source>
</evidence>
<organism evidence="1 2">
    <name type="scientific">Neorhodopirellula pilleata</name>
    <dbReference type="NCBI Taxonomy" id="2714738"/>
    <lineage>
        <taxon>Bacteria</taxon>
        <taxon>Pseudomonadati</taxon>
        <taxon>Planctomycetota</taxon>
        <taxon>Planctomycetia</taxon>
        <taxon>Pirellulales</taxon>
        <taxon>Pirellulaceae</taxon>
        <taxon>Neorhodopirellula</taxon>
    </lineage>
</organism>
<dbReference type="RefSeq" id="WP_146581905.1">
    <property type="nucleotide sequence ID" value="NZ_SJPM01000019.1"/>
</dbReference>
<name>A0A5C5ZQD8_9BACT</name>